<dbReference type="EMBL" id="JAYMYR010000007">
    <property type="protein sequence ID" value="KAK7352974.1"/>
    <property type="molecule type" value="Genomic_DNA"/>
</dbReference>
<sequence length="120" mass="13445">MSTTIQAAHHHRISFHCHHRLYANPATTTAARVAIAVAPQRLHDLEAHQLGLETLAAAAVKVLKETLAVAVLATFLTEKIWKTRIVEFCDRSVFGNLLGESRFDFQTPWSTIFSLVFILH</sequence>
<reference evidence="1 2" key="1">
    <citation type="submission" date="2024-01" db="EMBL/GenBank/DDBJ databases">
        <title>The genomes of 5 underutilized Papilionoideae crops provide insights into root nodulation and disease resistanc.</title>
        <authorList>
            <person name="Jiang F."/>
        </authorList>
    </citation>
    <scope>NUCLEOTIDE SEQUENCE [LARGE SCALE GENOMIC DNA]</scope>
    <source>
        <strain evidence="1">JINMINGXINNONG_FW02</strain>
        <tissue evidence="1">Leaves</tissue>
    </source>
</reference>
<accession>A0AAN9MHN4</accession>
<keyword evidence="2" id="KW-1185">Reference proteome</keyword>
<evidence type="ECO:0000313" key="1">
    <source>
        <dbReference type="EMBL" id="KAK7352974.1"/>
    </source>
</evidence>
<gene>
    <name evidence="1" type="ORF">VNO80_18406</name>
</gene>
<protein>
    <submittedName>
        <fullName evidence="1">Uncharacterized protein</fullName>
    </submittedName>
</protein>
<organism evidence="1 2">
    <name type="scientific">Phaseolus coccineus</name>
    <name type="common">Scarlet runner bean</name>
    <name type="synonym">Phaseolus multiflorus</name>
    <dbReference type="NCBI Taxonomy" id="3886"/>
    <lineage>
        <taxon>Eukaryota</taxon>
        <taxon>Viridiplantae</taxon>
        <taxon>Streptophyta</taxon>
        <taxon>Embryophyta</taxon>
        <taxon>Tracheophyta</taxon>
        <taxon>Spermatophyta</taxon>
        <taxon>Magnoliopsida</taxon>
        <taxon>eudicotyledons</taxon>
        <taxon>Gunneridae</taxon>
        <taxon>Pentapetalae</taxon>
        <taxon>rosids</taxon>
        <taxon>fabids</taxon>
        <taxon>Fabales</taxon>
        <taxon>Fabaceae</taxon>
        <taxon>Papilionoideae</taxon>
        <taxon>50 kb inversion clade</taxon>
        <taxon>NPAAA clade</taxon>
        <taxon>indigoferoid/millettioid clade</taxon>
        <taxon>Phaseoleae</taxon>
        <taxon>Phaseolus</taxon>
    </lineage>
</organism>
<dbReference type="AlphaFoldDB" id="A0AAN9MHN4"/>
<name>A0AAN9MHN4_PHACN</name>
<comment type="caution">
    <text evidence="1">The sequence shown here is derived from an EMBL/GenBank/DDBJ whole genome shotgun (WGS) entry which is preliminary data.</text>
</comment>
<evidence type="ECO:0000313" key="2">
    <source>
        <dbReference type="Proteomes" id="UP001374584"/>
    </source>
</evidence>
<proteinExistence type="predicted"/>
<dbReference type="Proteomes" id="UP001374584">
    <property type="component" value="Unassembled WGS sequence"/>
</dbReference>